<organism evidence="1 2">
    <name type="scientific">Pseudomonas fluorescens</name>
    <dbReference type="NCBI Taxonomy" id="294"/>
    <lineage>
        <taxon>Bacteria</taxon>
        <taxon>Pseudomonadati</taxon>
        <taxon>Pseudomonadota</taxon>
        <taxon>Gammaproteobacteria</taxon>
        <taxon>Pseudomonadales</taxon>
        <taxon>Pseudomonadaceae</taxon>
        <taxon>Pseudomonas</taxon>
    </lineage>
</organism>
<dbReference type="Proteomes" id="UP000379480">
    <property type="component" value="Unassembled WGS sequence"/>
</dbReference>
<dbReference type="EMBL" id="CABVHY010000029">
    <property type="protein sequence ID" value="VVO30086.1"/>
    <property type="molecule type" value="Genomic_DNA"/>
</dbReference>
<gene>
    <name evidence="1" type="ORF">PS723_04917</name>
</gene>
<proteinExistence type="predicted"/>
<evidence type="ECO:0000313" key="1">
    <source>
        <dbReference type="EMBL" id="VVO30086.1"/>
    </source>
</evidence>
<protein>
    <submittedName>
        <fullName evidence="1">Uncharacterized protein</fullName>
    </submittedName>
</protein>
<accession>A0A5E7ET87</accession>
<sequence length="113" mass="12526">MLYDIVQLRVRVLKGMGAINFPGGELDASGLSLLPRDMGIDTSFKGRRILWRGGLPPLERAAALKPAIAVFQIERIRRFYDCCAAERGQAPSPQYSAALKDIFHSGYLSRTDD</sequence>
<evidence type="ECO:0000313" key="2">
    <source>
        <dbReference type="Proteomes" id="UP000379480"/>
    </source>
</evidence>
<dbReference type="AlphaFoldDB" id="A0A5E7ET87"/>
<name>A0A5E7ET87_PSEFL</name>
<reference evidence="1 2" key="1">
    <citation type="submission" date="2019-09" db="EMBL/GenBank/DDBJ databases">
        <authorList>
            <person name="Chandra G."/>
            <person name="Truman W A."/>
        </authorList>
    </citation>
    <scope>NUCLEOTIDE SEQUENCE [LARGE SCALE GENOMIC DNA]</scope>
    <source>
        <strain evidence="1">PS723</strain>
    </source>
</reference>